<evidence type="ECO:0000313" key="2">
    <source>
        <dbReference type="Proteomes" id="UP000838308"/>
    </source>
</evidence>
<reference evidence="1" key="1">
    <citation type="submission" date="2022-04" db="EMBL/GenBank/DDBJ databases">
        <authorList>
            <person name="Criscuolo A."/>
        </authorList>
    </citation>
    <scope>NUCLEOTIDE SEQUENCE</scope>
    <source>
        <strain evidence="1">CIP111895</strain>
    </source>
</reference>
<dbReference type="RefSeq" id="WP_248737176.1">
    <property type="nucleotide sequence ID" value="NZ_CALBWS010000035.1"/>
</dbReference>
<organism evidence="1 2">
    <name type="scientific">Neobacillus rhizosphaerae</name>
    <dbReference type="NCBI Taxonomy" id="2880965"/>
    <lineage>
        <taxon>Bacteria</taxon>
        <taxon>Bacillati</taxon>
        <taxon>Bacillota</taxon>
        <taxon>Bacilli</taxon>
        <taxon>Bacillales</taxon>
        <taxon>Bacillaceae</taxon>
        <taxon>Neobacillus</taxon>
    </lineage>
</organism>
<gene>
    <name evidence="1" type="ORF">BACCIP111895_04129</name>
</gene>
<protein>
    <recommendedName>
        <fullName evidence="3">DUF5655 domain-containing protein</fullName>
    </recommendedName>
</protein>
<dbReference type="EMBL" id="CALBWS010000035">
    <property type="protein sequence ID" value="CAH2716941.1"/>
    <property type="molecule type" value="Genomic_DNA"/>
</dbReference>
<sequence>MKYLQTDFSSDLSELIKMTEHSFSDHCELLLSEYADLFVKRDRKLTIEVEKYGKDPFIPGYVSFISVRIKREKDNIKIAFPIWKCQRTFLGIQLSKYIPGSKVSGELITFENAKNVLKEFIEDHLK</sequence>
<evidence type="ECO:0008006" key="3">
    <source>
        <dbReference type="Google" id="ProtNLM"/>
    </source>
</evidence>
<evidence type="ECO:0000313" key="1">
    <source>
        <dbReference type="EMBL" id="CAH2716941.1"/>
    </source>
</evidence>
<keyword evidence="2" id="KW-1185">Reference proteome</keyword>
<dbReference type="Proteomes" id="UP000838308">
    <property type="component" value="Unassembled WGS sequence"/>
</dbReference>
<name>A0ABM9EXM4_9BACI</name>
<proteinExistence type="predicted"/>
<accession>A0ABM9EXM4</accession>
<comment type="caution">
    <text evidence="1">The sequence shown here is derived from an EMBL/GenBank/DDBJ whole genome shotgun (WGS) entry which is preliminary data.</text>
</comment>